<accession>A0A4W4EBN9</accession>
<feature type="transmembrane region" description="Helical" evidence="1">
    <location>
        <begin position="212"/>
        <end position="236"/>
    </location>
</feature>
<dbReference type="OMA" id="TKCYCPG"/>
<keyword evidence="1" id="KW-0812">Transmembrane</keyword>
<reference evidence="3" key="1">
    <citation type="journal article" date="2014" name="Science">
        <title>Nonhuman genetics. Genomic basis for the convergent evolution of electric organs.</title>
        <authorList>
            <person name="Gallant J.R."/>
            <person name="Traeger L.L."/>
            <person name="Volkening J.D."/>
            <person name="Moffett H."/>
            <person name="Chen P.H."/>
            <person name="Novina C.D."/>
            <person name="Phillips G.N.Jr."/>
            <person name="Anand R."/>
            <person name="Wells G.B."/>
            <person name="Pinch M."/>
            <person name="Guth R."/>
            <person name="Unguez G.A."/>
            <person name="Albert J.S."/>
            <person name="Zakon H.H."/>
            <person name="Samanta M.P."/>
            <person name="Sussman M.R."/>
        </authorList>
    </citation>
    <scope>NUCLEOTIDE SEQUENCE [LARGE SCALE GENOMIC DNA]</scope>
</reference>
<dbReference type="STRING" id="8005.ENSEEEP00000009375"/>
<reference evidence="2" key="4">
    <citation type="submission" date="2025-08" db="UniProtKB">
        <authorList>
            <consortium name="Ensembl"/>
        </authorList>
    </citation>
    <scope>IDENTIFICATION</scope>
</reference>
<proteinExistence type="predicted"/>
<reference evidence="2" key="3">
    <citation type="submission" date="2020-05" db="EMBL/GenBank/DDBJ databases">
        <title>Electrophorus electricus (electric eel) genome, fEleEle1, primary haplotype.</title>
        <authorList>
            <person name="Myers G."/>
            <person name="Meyer A."/>
            <person name="Fedrigo O."/>
            <person name="Formenti G."/>
            <person name="Rhie A."/>
            <person name="Tracey A."/>
            <person name="Sims Y."/>
            <person name="Jarvis E.D."/>
        </authorList>
    </citation>
    <scope>NUCLEOTIDE SEQUENCE [LARGE SCALE GENOMIC DNA]</scope>
</reference>
<dbReference type="InterPro" id="IPR020008">
    <property type="entry name" value="GlyGly_CTERM"/>
</dbReference>
<evidence type="ECO:0000313" key="2">
    <source>
        <dbReference type="Ensembl" id="ENSEEEP00000009375.2"/>
    </source>
</evidence>
<keyword evidence="1" id="KW-1133">Transmembrane helix</keyword>
<feature type="transmembrane region" description="Helical" evidence="1">
    <location>
        <begin position="12"/>
        <end position="35"/>
    </location>
</feature>
<dbReference type="Ensembl" id="ENSEEET00000009493.2">
    <property type="protein sequence ID" value="ENSEEEP00000009375.2"/>
    <property type="gene ID" value="ENSEEEG00000004798.2"/>
</dbReference>
<dbReference type="GeneTree" id="ENSGT00940000162696"/>
<sequence length="263" mass="29151">MTNFYLYIFYRIKMFGVSNFILFLLIFVVDFIWAASVSPLAPDLPLRKTNIIYIPDIDEDYEDETSKPSYGPRLPWETTTHLIPQECDYDPCVVHEVSCSEISARTKCYCPGLTGPQELPLSPQLREVKQGASGEAQVHWCAPLSIVTHYKLMVEGREGLPPVFGQFSRNGTVRGVKVGSRVCVVAVNDAGFSVETEMSCTQFMPQELSQGAVRAGVIAGSVGFLALLSLVALLLWRQKSCQKDRSLNAEGLGNPSYTINETL</sequence>
<dbReference type="NCBIfam" id="TIGR03501">
    <property type="entry name" value="GlyGly_CTERM"/>
    <property type="match status" value="1"/>
</dbReference>
<protein>
    <submittedName>
        <fullName evidence="2">Uncharacterized protein</fullName>
    </submittedName>
</protein>
<dbReference type="InterPro" id="IPR036116">
    <property type="entry name" value="FN3_sf"/>
</dbReference>
<evidence type="ECO:0000256" key="1">
    <source>
        <dbReference type="SAM" id="Phobius"/>
    </source>
</evidence>
<organism evidence="2 3">
    <name type="scientific">Electrophorus electricus</name>
    <name type="common">Electric eel</name>
    <name type="synonym">Gymnotus electricus</name>
    <dbReference type="NCBI Taxonomy" id="8005"/>
    <lineage>
        <taxon>Eukaryota</taxon>
        <taxon>Metazoa</taxon>
        <taxon>Chordata</taxon>
        <taxon>Craniata</taxon>
        <taxon>Vertebrata</taxon>
        <taxon>Euteleostomi</taxon>
        <taxon>Actinopterygii</taxon>
        <taxon>Neopterygii</taxon>
        <taxon>Teleostei</taxon>
        <taxon>Ostariophysi</taxon>
        <taxon>Gymnotiformes</taxon>
        <taxon>Gymnotoidei</taxon>
        <taxon>Gymnotidae</taxon>
        <taxon>Electrophorus</taxon>
    </lineage>
</organism>
<reference evidence="3" key="2">
    <citation type="journal article" date="2017" name="Sci. Adv.">
        <title>A tail of two voltages: Proteomic comparison of the three electric organs of the electric eel.</title>
        <authorList>
            <person name="Traeger L.L."/>
            <person name="Sabat G."/>
            <person name="Barrett-Wilt G.A."/>
            <person name="Wells G.B."/>
            <person name="Sussman M.R."/>
        </authorList>
    </citation>
    <scope>NUCLEOTIDE SEQUENCE [LARGE SCALE GENOMIC DNA]</scope>
</reference>
<dbReference type="SUPFAM" id="SSF49265">
    <property type="entry name" value="Fibronectin type III"/>
    <property type="match status" value="1"/>
</dbReference>
<dbReference type="AlphaFoldDB" id="A0A4W4EBN9"/>
<keyword evidence="3" id="KW-1185">Reference proteome</keyword>
<dbReference type="Proteomes" id="UP000314983">
    <property type="component" value="Chromosome 1"/>
</dbReference>
<keyword evidence="1" id="KW-0472">Membrane</keyword>
<name>A0A4W4EBN9_ELEEL</name>
<evidence type="ECO:0000313" key="3">
    <source>
        <dbReference type="Proteomes" id="UP000314983"/>
    </source>
</evidence>
<reference evidence="2" key="5">
    <citation type="submission" date="2025-09" db="UniProtKB">
        <authorList>
            <consortium name="Ensembl"/>
        </authorList>
    </citation>
    <scope>IDENTIFICATION</scope>
</reference>